<gene>
    <name evidence="1" type="ORF">V6N11_017502</name>
</gene>
<comment type="caution">
    <text evidence="1">The sequence shown here is derived from an EMBL/GenBank/DDBJ whole genome shotgun (WGS) entry which is preliminary data.</text>
</comment>
<keyword evidence="2" id="KW-1185">Reference proteome</keyword>
<evidence type="ECO:0000313" key="2">
    <source>
        <dbReference type="Proteomes" id="UP001396334"/>
    </source>
</evidence>
<organism evidence="1 2">
    <name type="scientific">Hibiscus sabdariffa</name>
    <name type="common">roselle</name>
    <dbReference type="NCBI Taxonomy" id="183260"/>
    <lineage>
        <taxon>Eukaryota</taxon>
        <taxon>Viridiplantae</taxon>
        <taxon>Streptophyta</taxon>
        <taxon>Embryophyta</taxon>
        <taxon>Tracheophyta</taxon>
        <taxon>Spermatophyta</taxon>
        <taxon>Magnoliopsida</taxon>
        <taxon>eudicotyledons</taxon>
        <taxon>Gunneridae</taxon>
        <taxon>Pentapetalae</taxon>
        <taxon>rosids</taxon>
        <taxon>malvids</taxon>
        <taxon>Malvales</taxon>
        <taxon>Malvaceae</taxon>
        <taxon>Malvoideae</taxon>
        <taxon>Hibiscus</taxon>
    </lineage>
</organism>
<sequence length="95" mass="10937">MKLCFALPPYEVLNPLPNIQRGPRFHRFCTDTFVSTRRKEHVAPLILVESSPVMLAPWHSLSGSSAFEVVNEKDVWSYAEVNPGNDALLKWRWQL</sequence>
<protein>
    <submittedName>
        <fullName evidence="1">Uncharacterized protein</fullName>
    </submittedName>
</protein>
<proteinExistence type="predicted"/>
<dbReference type="Proteomes" id="UP001396334">
    <property type="component" value="Unassembled WGS sequence"/>
</dbReference>
<dbReference type="EMBL" id="JBBPBN010000004">
    <property type="protein sequence ID" value="KAK9042428.1"/>
    <property type="molecule type" value="Genomic_DNA"/>
</dbReference>
<name>A0ABR2TYZ6_9ROSI</name>
<reference evidence="1 2" key="1">
    <citation type="journal article" date="2024" name="G3 (Bethesda)">
        <title>Genome assembly of Hibiscus sabdariffa L. provides insights into metabolisms of medicinal natural products.</title>
        <authorList>
            <person name="Kim T."/>
        </authorList>
    </citation>
    <scope>NUCLEOTIDE SEQUENCE [LARGE SCALE GENOMIC DNA]</scope>
    <source>
        <strain evidence="1">TK-2024</strain>
        <tissue evidence="1">Old leaves</tissue>
    </source>
</reference>
<evidence type="ECO:0000313" key="1">
    <source>
        <dbReference type="EMBL" id="KAK9042428.1"/>
    </source>
</evidence>
<accession>A0ABR2TYZ6</accession>